<feature type="compositionally biased region" description="Basic and acidic residues" evidence="1">
    <location>
        <begin position="25"/>
        <end position="34"/>
    </location>
</feature>
<comment type="caution">
    <text evidence="2">The sequence shown here is derived from an EMBL/GenBank/DDBJ whole genome shotgun (WGS) entry which is preliminary data.</text>
</comment>
<reference evidence="2" key="1">
    <citation type="submission" date="2020-10" db="EMBL/GenBank/DDBJ databases">
        <authorList>
            <person name="Gilroy R."/>
        </authorList>
    </citation>
    <scope>NUCLEOTIDE SEQUENCE</scope>
    <source>
        <strain evidence="2">CHK154-7741</strain>
    </source>
</reference>
<proteinExistence type="predicted"/>
<feature type="region of interest" description="Disordered" evidence="1">
    <location>
        <begin position="1"/>
        <end position="48"/>
    </location>
</feature>
<sequence length="128" mass="13672">MTNNIHGIGINTNSVNPYGSQPKGGEAKAEEKEQQSPQAQPQSAQVNPGDVLAYMAQQAVVVNPKVSAQKTYDVSKYVTPEQAQRIAGFVTSFEDQVAEGLLAINKEFGENSGLSEQAKYEIAANMVG</sequence>
<evidence type="ECO:0000256" key="1">
    <source>
        <dbReference type="SAM" id="MobiDB-lite"/>
    </source>
</evidence>
<dbReference type="EMBL" id="DVOD01000043">
    <property type="protein sequence ID" value="HIU92595.1"/>
    <property type="molecule type" value="Genomic_DNA"/>
</dbReference>
<feature type="compositionally biased region" description="Low complexity" evidence="1">
    <location>
        <begin position="1"/>
        <end position="13"/>
    </location>
</feature>
<feature type="compositionally biased region" description="Low complexity" evidence="1">
    <location>
        <begin position="35"/>
        <end position="45"/>
    </location>
</feature>
<dbReference type="Proteomes" id="UP000886748">
    <property type="component" value="Unassembled WGS sequence"/>
</dbReference>
<gene>
    <name evidence="2" type="ORF">IAD26_05610</name>
</gene>
<evidence type="ECO:0000313" key="3">
    <source>
        <dbReference type="Proteomes" id="UP000886748"/>
    </source>
</evidence>
<protein>
    <submittedName>
        <fullName evidence="2">Uncharacterized protein</fullName>
    </submittedName>
</protein>
<evidence type="ECO:0000313" key="2">
    <source>
        <dbReference type="EMBL" id="HIU92595.1"/>
    </source>
</evidence>
<organism evidence="2 3">
    <name type="scientific">Candidatus Limenecus avicola</name>
    <dbReference type="NCBI Taxonomy" id="2840847"/>
    <lineage>
        <taxon>Bacteria</taxon>
        <taxon>Bacillati</taxon>
        <taxon>Bacillota</taxon>
        <taxon>Clostridia</taxon>
        <taxon>Eubacteriales</taxon>
        <taxon>Clostridiaceae</taxon>
        <taxon>Clostridiaceae incertae sedis</taxon>
        <taxon>Candidatus Limenecus</taxon>
    </lineage>
</organism>
<dbReference type="AlphaFoldDB" id="A0A9D1N034"/>
<reference evidence="2" key="2">
    <citation type="journal article" date="2021" name="PeerJ">
        <title>Extensive microbial diversity within the chicken gut microbiome revealed by metagenomics and culture.</title>
        <authorList>
            <person name="Gilroy R."/>
            <person name="Ravi A."/>
            <person name="Getino M."/>
            <person name="Pursley I."/>
            <person name="Horton D.L."/>
            <person name="Alikhan N.F."/>
            <person name="Baker D."/>
            <person name="Gharbi K."/>
            <person name="Hall N."/>
            <person name="Watson M."/>
            <person name="Adriaenssens E.M."/>
            <person name="Foster-Nyarko E."/>
            <person name="Jarju S."/>
            <person name="Secka A."/>
            <person name="Antonio M."/>
            <person name="Oren A."/>
            <person name="Chaudhuri R.R."/>
            <person name="La Ragione R."/>
            <person name="Hildebrand F."/>
            <person name="Pallen M.J."/>
        </authorList>
    </citation>
    <scope>NUCLEOTIDE SEQUENCE</scope>
    <source>
        <strain evidence="2">CHK154-7741</strain>
    </source>
</reference>
<accession>A0A9D1N034</accession>
<name>A0A9D1N034_9CLOT</name>